<keyword evidence="1" id="KW-0808">Transferase</keyword>
<sequence length="300" mass="32353">MRHLPDGLAASVERLTGSRAERARPLGGGDASEAYEVTLATGDRVFAKSAPSGMPGALEAEAASLRWLDESGQARVPRVHGQDERWLVTDHVSASTPSRKAAEEFGRQLARVHASGARAHGCPPPGGPRDAWIGLAPMRNDPGADWPTFYRGLRVEPYVRELVDAGTLGTDEAATIDEACELLEQLPGADEPPARLHGDLWSGNVHWGHDPADGSTGVWMIDPAAHGGHRETDLAMLNLFGCPHLEEILGAYEDERPLAEGWRRRVGLHQLFPLLVHGVLFGRGFAARAVGVAREALREH</sequence>
<name>A0A2T0GYA4_ACTMO</name>
<dbReference type="RefSeq" id="WP_106113064.1">
    <property type="nucleotide sequence ID" value="NZ_PVSR01000006.1"/>
</dbReference>
<proteinExistence type="inferred from homology"/>
<dbReference type="EMBL" id="PVSR01000006">
    <property type="protein sequence ID" value="PRW64084.1"/>
    <property type="molecule type" value="Genomic_DNA"/>
</dbReference>
<dbReference type="GO" id="GO:0016301">
    <property type="term" value="F:kinase activity"/>
    <property type="evidence" value="ECO:0007669"/>
    <property type="project" value="UniProtKB-UniRule"/>
</dbReference>
<dbReference type="STRING" id="1050202.GCA_000384035_02398"/>
<evidence type="ECO:0000256" key="1">
    <source>
        <dbReference type="PIRNR" id="PIRNR006221"/>
    </source>
</evidence>
<reference evidence="2 3" key="1">
    <citation type="submission" date="2018-03" db="EMBL/GenBank/DDBJ databases">
        <title>Actinopolyspora mortivallis from Sahara, screening for active biomolecules.</title>
        <authorList>
            <person name="Selama O."/>
            <person name="Wellington E.M.H."/>
            <person name="Hacene H."/>
        </authorList>
    </citation>
    <scope>NUCLEOTIDE SEQUENCE [LARGE SCALE GENOMIC DNA]</scope>
    <source>
        <strain evidence="2 3">M5A</strain>
    </source>
</reference>
<dbReference type="Gene3D" id="1.10.510.10">
    <property type="entry name" value="Transferase(Phosphotransferase) domain 1"/>
    <property type="match status" value="1"/>
</dbReference>
<gene>
    <name evidence="2" type="ORF">CEP50_06640</name>
</gene>
<dbReference type="PIRSF" id="PIRSF006221">
    <property type="entry name" value="Ketosamine-3-kinase"/>
    <property type="match status" value="1"/>
</dbReference>
<organism evidence="2 3">
    <name type="scientific">Actinopolyspora mortivallis</name>
    <dbReference type="NCBI Taxonomy" id="33906"/>
    <lineage>
        <taxon>Bacteria</taxon>
        <taxon>Bacillati</taxon>
        <taxon>Actinomycetota</taxon>
        <taxon>Actinomycetes</taxon>
        <taxon>Actinopolysporales</taxon>
        <taxon>Actinopolysporaceae</taxon>
        <taxon>Actinopolyspora</taxon>
    </lineage>
</organism>
<protein>
    <submittedName>
        <fullName evidence="2">Fructosamine kinase</fullName>
    </submittedName>
</protein>
<keyword evidence="1 2" id="KW-0418">Kinase</keyword>
<dbReference type="PANTHER" id="PTHR12149:SF8">
    <property type="entry name" value="PROTEIN-RIBULOSAMINE 3-KINASE"/>
    <property type="match status" value="1"/>
</dbReference>
<dbReference type="InterPro" id="IPR016477">
    <property type="entry name" value="Fructo-/Ketosamine-3-kinase"/>
</dbReference>
<dbReference type="Proteomes" id="UP000239352">
    <property type="component" value="Unassembled WGS sequence"/>
</dbReference>
<dbReference type="Gene3D" id="1.20.1270.240">
    <property type="match status" value="1"/>
</dbReference>
<accession>A0A2T0GYA4</accession>
<evidence type="ECO:0000313" key="3">
    <source>
        <dbReference type="Proteomes" id="UP000239352"/>
    </source>
</evidence>
<dbReference type="PANTHER" id="PTHR12149">
    <property type="entry name" value="FRUCTOSAMINE 3 KINASE-RELATED PROTEIN"/>
    <property type="match status" value="1"/>
</dbReference>
<dbReference type="InterPro" id="IPR011009">
    <property type="entry name" value="Kinase-like_dom_sf"/>
</dbReference>
<comment type="caution">
    <text evidence="2">The sequence shown here is derived from an EMBL/GenBank/DDBJ whole genome shotgun (WGS) entry which is preliminary data.</text>
</comment>
<dbReference type="SUPFAM" id="SSF56112">
    <property type="entry name" value="Protein kinase-like (PK-like)"/>
    <property type="match status" value="1"/>
</dbReference>
<comment type="similarity">
    <text evidence="1">Belongs to the fructosamine kinase family.</text>
</comment>
<dbReference type="Gene3D" id="3.30.200.20">
    <property type="entry name" value="Phosphorylase Kinase, domain 1"/>
    <property type="match status" value="1"/>
</dbReference>
<evidence type="ECO:0000313" key="2">
    <source>
        <dbReference type="EMBL" id="PRW64084.1"/>
    </source>
</evidence>
<dbReference type="Pfam" id="PF03881">
    <property type="entry name" value="Fructosamin_kin"/>
    <property type="match status" value="1"/>
</dbReference>
<dbReference type="AlphaFoldDB" id="A0A2T0GYA4"/>
<keyword evidence="3" id="KW-1185">Reference proteome</keyword>
<dbReference type="InParanoid" id="A0A2T0GYA4"/>